<evidence type="ECO:0000256" key="1">
    <source>
        <dbReference type="ARBA" id="ARBA00022658"/>
    </source>
</evidence>
<proteinExistence type="predicted"/>
<evidence type="ECO:0000313" key="5">
    <source>
        <dbReference type="EMBL" id="KAG8432500.1"/>
    </source>
</evidence>
<dbReference type="InterPro" id="IPR051336">
    <property type="entry name" value="RhoGEF_Guanine_NuclExch_SF"/>
</dbReference>
<gene>
    <name evidence="5" type="ORF">GDO86_016951</name>
</gene>
<feature type="coiled-coil region" evidence="2">
    <location>
        <begin position="822"/>
        <end position="930"/>
    </location>
</feature>
<protein>
    <recommendedName>
        <fullName evidence="4">Ig-like domain-containing protein</fullName>
    </recommendedName>
</protein>
<comment type="caution">
    <text evidence="5">The sequence shown here is derived from an EMBL/GenBank/DDBJ whole genome shotgun (WGS) entry which is preliminary data.</text>
</comment>
<dbReference type="PANTHER" id="PTHR22826">
    <property type="entry name" value="RHO GUANINE EXCHANGE FACTOR-RELATED"/>
    <property type="match status" value="1"/>
</dbReference>
<feature type="coiled-coil region" evidence="2">
    <location>
        <begin position="573"/>
        <end position="604"/>
    </location>
</feature>
<keyword evidence="6" id="KW-1185">Reference proteome</keyword>
<dbReference type="GO" id="GO:0005737">
    <property type="term" value="C:cytoplasm"/>
    <property type="evidence" value="ECO:0007669"/>
    <property type="project" value="TreeGrafter"/>
</dbReference>
<dbReference type="PROSITE" id="PS50835">
    <property type="entry name" value="IG_LIKE"/>
    <property type="match status" value="1"/>
</dbReference>
<dbReference type="InterPro" id="IPR013783">
    <property type="entry name" value="Ig-like_fold"/>
</dbReference>
<evidence type="ECO:0000256" key="2">
    <source>
        <dbReference type="SAM" id="Coils"/>
    </source>
</evidence>
<dbReference type="SUPFAM" id="SSF46966">
    <property type="entry name" value="Spectrin repeat"/>
    <property type="match status" value="3"/>
</dbReference>
<keyword evidence="1" id="KW-0344">Guanine-nucleotide releasing factor</keyword>
<accession>A0A8T2IN64</accession>
<dbReference type="InterPro" id="IPR018159">
    <property type="entry name" value="Spectrin/alpha-actinin"/>
</dbReference>
<evidence type="ECO:0000259" key="4">
    <source>
        <dbReference type="PROSITE" id="PS50835"/>
    </source>
</evidence>
<feature type="domain" description="Ig-like" evidence="4">
    <location>
        <begin position="1295"/>
        <end position="1336"/>
    </location>
</feature>
<dbReference type="InterPro" id="IPR036179">
    <property type="entry name" value="Ig-like_dom_sf"/>
</dbReference>
<dbReference type="CDD" id="cd00176">
    <property type="entry name" value="SPEC"/>
    <property type="match status" value="1"/>
</dbReference>
<dbReference type="GO" id="GO:0005085">
    <property type="term" value="F:guanyl-nucleotide exchange factor activity"/>
    <property type="evidence" value="ECO:0007669"/>
    <property type="project" value="UniProtKB-KW"/>
</dbReference>
<sequence>MSNENDSSGEFSTTTVSSVAIQAGDSRIVVAVLKCGALVELQLAEAIPSLLEIGSNQDETKKLLEDHEMLLGKLKSLEDHVWDLLCEADKTAGENPEQGQVYDAMAVTLKEAWDAIISALENRRSLLHVASEFFKIAQEFTEALNQVEVFLHSSPYQDTEDSIIELLHQHKIHTKVLLERSLALLNKSQELTKSIDLFKLQKPISNSDMIREARNSCRRIDNLLELLQDRRRQLDKYLKQKKNSLEQVLQVIQWHQREDKVSCWLQKHIDLYLTEVQLGASLTENEELIYKHNQIVLDAKPWTSVIDKLKSEASRLVALEGCEGNESLKDSDEKLNRLHAEFRERMDQRQDILQEANAFFQSVNKAFDKLGSIESYVKHLTKQNLHFPALSAKKGEAEIRTWTCDAFQKGQILLSKFPNSPGMSGIQEMVGYLQKRVDQLTVHIPTSNEQMLKAQQNARPLEEHLKEVSLWIQRISTDLESYNDPGWNLTECEEVLSRLTDLANQTKLKSAIQSLRKLYTSSPEEGSELEMTSVLESAEAQLQFVLTELFSVQDMGQNCLNSIKMMDKNTVLNKKHAQAIEKTIDNLNKEKAEITNLCSVWQQRIKQANSTKQHWRTIKDQLRSATNGLHILEKELQPFHSLNLGSDYRRILNAQEKLNHIKIQYQSLSAEADYAVKISDLLTREGTQMSEQSEKIDDLAQLHQRVRDSIIEYEDIFIKVVAFYQVKTELEFLNKSQLTLEEKSSKDEQVTKMQEQQSQLQNLYKLVLNLGREIISTIQHSKYITIPIMEFQEQMDKMEQDNVYPNSSGVKQDEELLSHLYFDTTMDDINELKESFKDLKKKFNNLKFNYTKKSEKGRNLKVIKNQLLQVETYTEKMQVLKKKIELLEKKVSITTQAQNIDKAHVLLEAVGELQKQVNDFSTVMDEYKQNLVMAEDLQHIMEECQFWCEEACATVVRVGRYSAECKTKESVETLLKQFNKFIQPTVPQQLERIEQMSRIAKHVCGPDEGAKYVDKMTVKHKEAMQSVNELCLYLKELHEKLEEPQKVAPEEPILSPAGELSTLAKEANIVTETELHPELLAEEAASGDEYECISPDDISLPPLAETPESNLPQSETEQEEQHCVSSHSLHVTSYNLQMQLNANGKKMVDRSELLTPVSNTDVSSCKKEKTSSCIERFCSPSVGYKVDSPFAHQPAIVHERVYSLNSPSAKASPSHSMMNELHETLWQHHSVYESMKKTQQLHVSNNSTKTKDRMHATPDDFSSVTFQPDPDKSSQGHVTSQEVVKSNVRLSGQKPGISKHLPNVTVKEGSPVTLEVEVTGYPEPTLTWWVAYNEEH</sequence>
<dbReference type="OrthoDB" id="9333799at2759"/>
<dbReference type="SMART" id="SM00150">
    <property type="entry name" value="SPEC"/>
    <property type="match status" value="2"/>
</dbReference>
<dbReference type="SUPFAM" id="SSF48726">
    <property type="entry name" value="Immunoglobulin"/>
    <property type="match status" value="1"/>
</dbReference>
<dbReference type="Gene3D" id="2.60.40.10">
    <property type="entry name" value="Immunoglobulins"/>
    <property type="match status" value="1"/>
</dbReference>
<evidence type="ECO:0000313" key="6">
    <source>
        <dbReference type="Proteomes" id="UP000812440"/>
    </source>
</evidence>
<keyword evidence="2" id="KW-0175">Coiled coil</keyword>
<dbReference type="Proteomes" id="UP000812440">
    <property type="component" value="Chromosome 9"/>
</dbReference>
<dbReference type="EMBL" id="JAACNH010000009">
    <property type="protein sequence ID" value="KAG8432500.1"/>
    <property type="molecule type" value="Genomic_DNA"/>
</dbReference>
<dbReference type="GO" id="GO:0019898">
    <property type="term" value="C:extrinsic component of membrane"/>
    <property type="evidence" value="ECO:0007669"/>
    <property type="project" value="TreeGrafter"/>
</dbReference>
<name>A0A8T2IN64_9PIPI</name>
<reference evidence="5" key="1">
    <citation type="thesis" date="2020" institute="ProQuest LLC" country="789 East Eisenhower Parkway, Ann Arbor, MI, USA">
        <title>Comparative Genomics and Chromosome Evolution.</title>
        <authorList>
            <person name="Mudd A.B."/>
        </authorList>
    </citation>
    <scope>NUCLEOTIDE SEQUENCE</scope>
    <source>
        <strain evidence="5">Female2</strain>
        <tissue evidence="5">Blood</tissue>
    </source>
</reference>
<feature type="region of interest" description="Disordered" evidence="3">
    <location>
        <begin position="1095"/>
        <end position="1120"/>
    </location>
</feature>
<dbReference type="Gene3D" id="1.20.58.60">
    <property type="match status" value="3"/>
</dbReference>
<dbReference type="PANTHER" id="PTHR22826:SF106">
    <property type="entry name" value="TRIO, ISOFORM A"/>
    <property type="match status" value="1"/>
</dbReference>
<evidence type="ECO:0000256" key="3">
    <source>
        <dbReference type="SAM" id="MobiDB-lite"/>
    </source>
</evidence>
<feature type="coiled-coil region" evidence="2">
    <location>
        <begin position="210"/>
        <end position="247"/>
    </location>
</feature>
<dbReference type="InterPro" id="IPR007110">
    <property type="entry name" value="Ig-like_dom"/>
</dbReference>
<organism evidence="5 6">
    <name type="scientific">Hymenochirus boettgeri</name>
    <name type="common">Congo dwarf clawed frog</name>
    <dbReference type="NCBI Taxonomy" id="247094"/>
    <lineage>
        <taxon>Eukaryota</taxon>
        <taxon>Metazoa</taxon>
        <taxon>Chordata</taxon>
        <taxon>Craniata</taxon>
        <taxon>Vertebrata</taxon>
        <taxon>Euteleostomi</taxon>
        <taxon>Amphibia</taxon>
        <taxon>Batrachia</taxon>
        <taxon>Anura</taxon>
        <taxon>Pipoidea</taxon>
        <taxon>Pipidae</taxon>
        <taxon>Pipinae</taxon>
        <taxon>Hymenochirus</taxon>
    </lineage>
</organism>